<dbReference type="SUPFAM" id="SSF52833">
    <property type="entry name" value="Thioredoxin-like"/>
    <property type="match status" value="1"/>
</dbReference>
<accession>A0A5D0MHM1</accession>
<reference evidence="1" key="1">
    <citation type="submission" date="2019-08" db="EMBL/GenBank/DDBJ databases">
        <title>Genomic characterization of a novel candidate phylum (ARYD3) from a high temperature, high salinity tertiary oil reservoir in north central Oklahoma, USA.</title>
        <authorList>
            <person name="Youssef N.H."/>
            <person name="Yadav A."/>
            <person name="Elshahed M.S."/>
        </authorList>
    </citation>
    <scope>NUCLEOTIDE SEQUENCE [LARGE SCALE GENOMIC DNA]</scope>
    <source>
        <strain evidence="1">ARYD3</strain>
    </source>
</reference>
<sequence length="123" mass="13928">MMKNLEELRKLREKAQKNIKLRSQDAKIKVVVGMGTSGIAAGAREVLNKFINEINERDLDDVMVTQTGEKGMSSQEPIVEIREENKPTIVYGEMNPDKVEEVVEKHIVNGKVVEEYVVSVEEE</sequence>
<name>A0A5D0MHM1_9BACT</name>
<dbReference type="EMBL" id="VSIX01000065">
    <property type="protein sequence ID" value="TYB30930.1"/>
    <property type="molecule type" value="Genomic_DNA"/>
</dbReference>
<keyword evidence="2" id="KW-1185">Reference proteome</keyword>
<dbReference type="Proteomes" id="UP000324143">
    <property type="component" value="Unassembled WGS sequence"/>
</dbReference>
<dbReference type="AlphaFoldDB" id="A0A5D0MHM1"/>
<evidence type="ECO:0000313" key="1">
    <source>
        <dbReference type="EMBL" id="TYB30930.1"/>
    </source>
</evidence>
<gene>
    <name evidence="1" type="ORF">FXF47_07025</name>
</gene>
<dbReference type="InterPro" id="IPR036249">
    <property type="entry name" value="Thioredoxin-like_sf"/>
</dbReference>
<evidence type="ECO:0000313" key="2">
    <source>
        <dbReference type="Proteomes" id="UP000324143"/>
    </source>
</evidence>
<protein>
    <submittedName>
        <fullName evidence="1">(2Fe-2S) ferredoxin domain-containing protein</fullName>
    </submittedName>
</protein>
<comment type="caution">
    <text evidence="1">The sequence shown here is derived from an EMBL/GenBank/DDBJ whole genome shotgun (WGS) entry which is preliminary data.</text>
</comment>
<organism evidence="1 2">
    <name type="scientific">Candidatus Mcinerneyibacterium aminivorans</name>
    <dbReference type="NCBI Taxonomy" id="2703815"/>
    <lineage>
        <taxon>Bacteria</taxon>
        <taxon>Candidatus Macinerneyibacteriota</taxon>
        <taxon>Candidatus Mcinerneyibacteria</taxon>
        <taxon>Candidatus Mcinerneyibacteriales</taxon>
        <taxon>Candidatus Mcinerneyibacteriaceae</taxon>
        <taxon>Candidatus Mcinerneyibacterium</taxon>
    </lineage>
</organism>
<dbReference type="Gene3D" id="3.40.30.10">
    <property type="entry name" value="Glutaredoxin"/>
    <property type="match status" value="1"/>
</dbReference>
<proteinExistence type="predicted"/>